<feature type="transmembrane region" description="Helical" evidence="1">
    <location>
        <begin position="117"/>
        <end position="139"/>
    </location>
</feature>
<organism evidence="2 3">
    <name type="scientific">Levilactobacillus fujinensis</name>
    <dbReference type="NCBI Taxonomy" id="2486024"/>
    <lineage>
        <taxon>Bacteria</taxon>
        <taxon>Bacillati</taxon>
        <taxon>Bacillota</taxon>
        <taxon>Bacilli</taxon>
        <taxon>Lactobacillales</taxon>
        <taxon>Lactobacillaceae</taxon>
        <taxon>Levilactobacillus</taxon>
    </lineage>
</organism>
<evidence type="ECO:0000256" key="1">
    <source>
        <dbReference type="SAM" id="Phobius"/>
    </source>
</evidence>
<keyword evidence="1" id="KW-0472">Membrane</keyword>
<protein>
    <submittedName>
        <fullName evidence="2">ABC transporter permease</fullName>
    </submittedName>
</protein>
<evidence type="ECO:0000313" key="2">
    <source>
        <dbReference type="EMBL" id="MFC6261233.1"/>
    </source>
</evidence>
<evidence type="ECO:0000313" key="3">
    <source>
        <dbReference type="Proteomes" id="UP001596283"/>
    </source>
</evidence>
<feature type="transmembrane region" description="Helical" evidence="1">
    <location>
        <begin position="227"/>
        <end position="249"/>
    </location>
</feature>
<gene>
    <name evidence="2" type="ORF">ACFP1C_09800</name>
</gene>
<dbReference type="Pfam" id="PF12679">
    <property type="entry name" value="ABC2_membrane_2"/>
    <property type="match status" value="1"/>
</dbReference>
<dbReference type="PANTHER" id="PTHR37305">
    <property type="entry name" value="INTEGRAL MEMBRANE PROTEIN-RELATED"/>
    <property type="match status" value="1"/>
</dbReference>
<feature type="transmembrane region" description="Helical" evidence="1">
    <location>
        <begin position="151"/>
        <end position="173"/>
    </location>
</feature>
<comment type="caution">
    <text evidence="2">The sequence shown here is derived from an EMBL/GenBank/DDBJ whole genome shotgun (WGS) entry which is preliminary data.</text>
</comment>
<sequence>MSAILTFWHKEWLAAWRNYHILILAVIFVIFGIEAPLMAKLMPDLMKLALGDQFSIKLPQSTSSDSWQQFYKNTSQIGIFLLALVFSGTVSQEVSSGTLVNLITKGLPRYAVIIAKYLAAVVQWVVAIGVSFIITWGYTAYYFPDDKSPHVWLAIWPVLLFGLFFVAVVLLGSTVVNSNYAGFLVAALVFASLALLNYVKAVKRWNPIALVTDNLDLVRGTEKITHILPACGVTVAAALVILGVTIWTFNQKRL</sequence>
<dbReference type="RefSeq" id="WP_125687106.1">
    <property type="nucleotide sequence ID" value="NZ_JBHSSI010000058.1"/>
</dbReference>
<dbReference type="PANTHER" id="PTHR37305:SF1">
    <property type="entry name" value="MEMBRANE PROTEIN"/>
    <property type="match status" value="1"/>
</dbReference>
<name>A0ABW1TK70_9LACO</name>
<feature type="transmembrane region" description="Helical" evidence="1">
    <location>
        <begin position="180"/>
        <end position="199"/>
    </location>
</feature>
<dbReference type="EMBL" id="JBHSSI010000058">
    <property type="protein sequence ID" value="MFC6261233.1"/>
    <property type="molecule type" value="Genomic_DNA"/>
</dbReference>
<proteinExistence type="predicted"/>
<reference evidence="3" key="1">
    <citation type="journal article" date="2019" name="Int. J. Syst. Evol. Microbiol.">
        <title>The Global Catalogue of Microorganisms (GCM) 10K type strain sequencing project: providing services to taxonomists for standard genome sequencing and annotation.</title>
        <authorList>
            <consortium name="The Broad Institute Genomics Platform"/>
            <consortium name="The Broad Institute Genome Sequencing Center for Infectious Disease"/>
            <person name="Wu L."/>
            <person name="Ma J."/>
        </authorList>
    </citation>
    <scope>NUCLEOTIDE SEQUENCE [LARGE SCALE GENOMIC DNA]</scope>
    <source>
        <strain evidence="3">CCM 8908</strain>
    </source>
</reference>
<keyword evidence="3" id="KW-1185">Reference proteome</keyword>
<feature type="transmembrane region" description="Helical" evidence="1">
    <location>
        <begin position="20"/>
        <end position="39"/>
    </location>
</feature>
<keyword evidence="1" id="KW-1133">Transmembrane helix</keyword>
<dbReference type="Proteomes" id="UP001596283">
    <property type="component" value="Unassembled WGS sequence"/>
</dbReference>
<keyword evidence="1" id="KW-0812">Transmembrane</keyword>
<accession>A0ABW1TK70</accession>